<dbReference type="EMBL" id="VSSQ01001748">
    <property type="protein sequence ID" value="MPM10835.1"/>
    <property type="molecule type" value="Genomic_DNA"/>
</dbReference>
<evidence type="ECO:0000313" key="2">
    <source>
        <dbReference type="EMBL" id="MPM10835.1"/>
    </source>
</evidence>
<organism evidence="2">
    <name type="scientific">bioreactor metagenome</name>
    <dbReference type="NCBI Taxonomy" id="1076179"/>
    <lineage>
        <taxon>unclassified sequences</taxon>
        <taxon>metagenomes</taxon>
        <taxon>ecological metagenomes</taxon>
    </lineage>
</organism>
<protein>
    <submittedName>
        <fullName evidence="2">Uncharacterized protein</fullName>
    </submittedName>
</protein>
<gene>
    <name evidence="2" type="ORF">SDC9_57170</name>
</gene>
<sequence>MNQRVDQILTSYASEQARIELARQGGTNIGAAVGFVAALLVLFGMIGVIAEG</sequence>
<proteinExistence type="predicted"/>
<accession>A0A644X3V2</accession>
<evidence type="ECO:0000256" key="1">
    <source>
        <dbReference type="SAM" id="Phobius"/>
    </source>
</evidence>
<reference evidence="2" key="1">
    <citation type="submission" date="2019-08" db="EMBL/GenBank/DDBJ databases">
        <authorList>
            <person name="Kucharzyk K."/>
            <person name="Murdoch R.W."/>
            <person name="Higgins S."/>
            <person name="Loffler F."/>
        </authorList>
    </citation>
    <scope>NUCLEOTIDE SEQUENCE</scope>
</reference>
<dbReference type="AlphaFoldDB" id="A0A644X3V2"/>
<keyword evidence="1" id="KW-0812">Transmembrane</keyword>
<keyword evidence="1" id="KW-1133">Transmembrane helix</keyword>
<comment type="caution">
    <text evidence="2">The sequence shown here is derived from an EMBL/GenBank/DDBJ whole genome shotgun (WGS) entry which is preliminary data.</text>
</comment>
<keyword evidence="1" id="KW-0472">Membrane</keyword>
<name>A0A644X3V2_9ZZZZ</name>
<feature type="transmembrane region" description="Helical" evidence="1">
    <location>
        <begin position="29"/>
        <end position="50"/>
    </location>
</feature>